<accession>K1RY87</accession>
<keyword evidence="1" id="KW-1133">Transmembrane helix</keyword>
<organism evidence="3">
    <name type="scientific">human gut metagenome</name>
    <dbReference type="NCBI Taxonomy" id="408170"/>
    <lineage>
        <taxon>unclassified sequences</taxon>
        <taxon>metagenomes</taxon>
        <taxon>organismal metagenomes</taxon>
    </lineage>
</organism>
<name>K1RY87_9ZZZZ</name>
<dbReference type="NCBIfam" id="NF037970">
    <property type="entry name" value="vanZ_1"/>
    <property type="match status" value="1"/>
</dbReference>
<dbReference type="AlphaFoldDB" id="K1RY87"/>
<gene>
    <name evidence="3" type="ORF">OBE_14206</name>
</gene>
<keyword evidence="1" id="KW-0472">Membrane</keyword>
<dbReference type="EMBL" id="AJWZ01009790">
    <property type="protein sequence ID" value="EKC50293.1"/>
    <property type="molecule type" value="Genomic_DNA"/>
</dbReference>
<evidence type="ECO:0000259" key="2">
    <source>
        <dbReference type="Pfam" id="PF04892"/>
    </source>
</evidence>
<evidence type="ECO:0000313" key="3">
    <source>
        <dbReference type="EMBL" id="EKC50293.1"/>
    </source>
</evidence>
<keyword evidence="1" id="KW-0812">Transmembrane</keyword>
<dbReference type="InterPro" id="IPR006976">
    <property type="entry name" value="VanZ-like"/>
</dbReference>
<comment type="caution">
    <text evidence="3">The sequence shown here is derived from an EMBL/GenBank/DDBJ whole genome shotgun (WGS) entry which is preliminary data.</text>
</comment>
<protein>
    <submittedName>
        <fullName evidence="3">Acetobutylicum phosphotransbutyrylase</fullName>
    </submittedName>
</protein>
<feature type="transmembrane region" description="Helical" evidence="1">
    <location>
        <begin position="56"/>
        <end position="73"/>
    </location>
</feature>
<feature type="domain" description="VanZ-like" evidence="2">
    <location>
        <begin position="2"/>
        <end position="69"/>
    </location>
</feature>
<evidence type="ECO:0000256" key="1">
    <source>
        <dbReference type="SAM" id="Phobius"/>
    </source>
</evidence>
<sequence>MLGTLVMCCAQTFKGCKEYKFDASVMLCFFYACTDEFHQLFVPGRSGEFTDVCLDTVGATFGILLVMIIVWIVEKIKNRNSNKPKQLAEKNEETGLKRKVMFIASTGGHLNELMQIK</sequence>
<proteinExistence type="predicted"/>
<reference evidence="3" key="1">
    <citation type="journal article" date="2013" name="Environ. Microbiol.">
        <title>Microbiota from the distal guts of lean and obese adolescents exhibit partial functional redundancy besides clear differences in community structure.</title>
        <authorList>
            <person name="Ferrer M."/>
            <person name="Ruiz A."/>
            <person name="Lanza F."/>
            <person name="Haange S.B."/>
            <person name="Oberbach A."/>
            <person name="Till H."/>
            <person name="Bargiela R."/>
            <person name="Campoy C."/>
            <person name="Segura M.T."/>
            <person name="Richter M."/>
            <person name="von Bergen M."/>
            <person name="Seifert J."/>
            <person name="Suarez A."/>
        </authorList>
    </citation>
    <scope>NUCLEOTIDE SEQUENCE</scope>
</reference>
<feature type="non-terminal residue" evidence="3">
    <location>
        <position position="117"/>
    </location>
</feature>
<dbReference type="Pfam" id="PF04892">
    <property type="entry name" value="VanZ"/>
    <property type="match status" value="1"/>
</dbReference>